<keyword evidence="3" id="KW-0677">Repeat</keyword>
<dbReference type="InterPro" id="IPR033695">
    <property type="entry name" value="POLO_box_2"/>
</dbReference>
<evidence type="ECO:0000256" key="9">
    <source>
        <dbReference type="PROSITE-ProRule" id="PRU10141"/>
    </source>
</evidence>
<dbReference type="GO" id="GO:0000922">
    <property type="term" value="C:spindle pole"/>
    <property type="evidence" value="ECO:0007669"/>
    <property type="project" value="TreeGrafter"/>
</dbReference>
<dbReference type="InterPro" id="IPR000719">
    <property type="entry name" value="Prot_kinase_dom"/>
</dbReference>
<keyword evidence="4 9" id="KW-0547">Nucleotide-binding</keyword>
<organism evidence="14 15">
    <name type="scientific">Fasciola hepatica</name>
    <name type="common">Liver fluke</name>
    <dbReference type="NCBI Taxonomy" id="6192"/>
    <lineage>
        <taxon>Eukaryota</taxon>
        <taxon>Metazoa</taxon>
        <taxon>Spiralia</taxon>
        <taxon>Lophotrochozoa</taxon>
        <taxon>Platyhelminthes</taxon>
        <taxon>Trematoda</taxon>
        <taxon>Digenea</taxon>
        <taxon>Plagiorchiida</taxon>
        <taxon>Echinostomata</taxon>
        <taxon>Echinostomatoidea</taxon>
        <taxon>Fasciolidae</taxon>
        <taxon>Fasciola</taxon>
    </lineage>
</organism>
<evidence type="ECO:0000313" key="14">
    <source>
        <dbReference type="EMBL" id="THD26630.1"/>
    </source>
</evidence>
<dbReference type="GO" id="GO:0106310">
    <property type="term" value="F:protein serine kinase activity"/>
    <property type="evidence" value="ECO:0007669"/>
    <property type="project" value="RHEA"/>
</dbReference>
<keyword evidence="1 10" id="KW-0723">Serine/threonine-protein kinase</keyword>
<keyword evidence="2 10" id="KW-0808">Transferase</keyword>
<feature type="domain" description="Protein kinase" evidence="12">
    <location>
        <begin position="25"/>
        <end position="277"/>
    </location>
</feature>
<dbReference type="EC" id="2.7.11.21" evidence="10"/>
<dbReference type="AlphaFoldDB" id="A0A4E0S2Z2"/>
<dbReference type="FunFam" id="1.10.510.10:FF:000571">
    <property type="entry name" value="Maternal embryonic leucine zipper kinase"/>
    <property type="match status" value="1"/>
</dbReference>
<dbReference type="Pfam" id="PF00069">
    <property type="entry name" value="Pkinase"/>
    <property type="match status" value="1"/>
</dbReference>
<dbReference type="CDD" id="cd13117">
    <property type="entry name" value="POLO_box_2"/>
    <property type="match status" value="1"/>
</dbReference>
<dbReference type="SMART" id="SM00220">
    <property type="entry name" value="S_TKc"/>
    <property type="match status" value="1"/>
</dbReference>
<dbReference type="PROSITE" id="PS50078">
    <property type="entry name" value="POLO_BOX"/>
    <property type="match status" value="2"/>
</dbReference>
<gene>
    <name evidence="14" type="ORF">D915_002620</name>
</gene>
<dbReference type="InterPro" id="IPR011009">
    <property type="entry name" value="Kinase-like_dom_sf"/>
</dbReference>
<dbReference type="GO" id="GO:0004674">
    <property type="term" value="F:protein serine/threonine kinase activity"/>
    <property type="evidence" value="ECO:0007669"/>
    <property type="project" value="UniProtKB-KW"/>
</dbReference>
<dbReference type="CDD" id="cd13118">
    <property type="entry name" value="POLO_box_1"/>
    <property type="match status" value="1"/>
</dbReference>
<evidence type="ECO:0000259" key="13">
    <source>
        <dbReference type="PROSITE" id="PS50078"/>
    </source>
</evidence>
<dbReference type="GO" id="GO:0005813">
    <property type="term" value="C:centrosome"/>
    <property type="evidence" value="ECO:0007669"/>
    <property type="project" value="TreeGrafter"/>
</dbReference>
<evidence type="ECO:0000256" key="1">
    <source>
        <dbReference type="ARBA" id="ARBA00022527"/>
    </source>
</evidence>
<dbReference type="Gene3D" id="3.30.200.20">
    <property type="entry name" value="Phosphorylase Kinase, domain 1"/>
    <property type="match status" value="1"/>
</dbReference>
<comment type="catalytic activity">
    <reaction evidence="7 10">
        <text>L-threonyl-[protein] + ATP = O-phospho-L-threonyl-[protein] + ADP + H(+)</text>
        <dbReference type="Rhea" id="RHEA:46608"/>
        <dbReference type="Rhea" id="RHEA-COMP:11060"/>
        <dbReference type="Rhea" id="RHEA-COMP:11605"/>
        <dbReference type="ChEBI" id="CHEBI:15378"/>
        <dbReference type="ChEBI" id="CHEBI:30013"/>
        <dbReference type="ChEBI" id="CHEBI:30616"/>
        <dbReference type="ChEBI" id="CHEBI:61977"/>
        <dbReference type="ChEBI" id="CHEBI:456216"/>
        <dbReference type="EC" id="2.7.11.21"/>
    </reaction>
</comment>
<feature type="binding site" evidence="9">
    <location>
        <position position="54"/>
    </location>
    <ligand>
        <name>ATP</name>
        <dbReference type="ChEBI" id="CHEBI:30616"/>
    </ligand>
</feature>
<evidence type="ECO:0000256" key="6">
    <source>
        <dbReference type="ARBA" id="ARBA00022840"/>
    </source>
</evidence>
<dbReference type="SUPFAM" id="SSF82615">
    <property type="entry name" value="Polo-box domain"/>
    <property type="match status" value="2"/>
</dbReference>
<evidence type="ECO:0000256" key="2">
    <source>
        <dbReference type="ARBA" id="ARBA00022679"/>
    </source>
</evidence>
<evidence type="ECO:0000256" key="3">
    <source>
        <dbReference type="ARBA" id="ARBA00022737"/>
    </source>
</evidence>
<dbReference type="Proteomes" id="UP000230066">
    <property type="component" value="Unassembled WGS sequence"/>
</dbReference>
<comment type="caution">
    <text evidence="14">The sequence shown here is derived from an EMBL/GenBank/DDBJ whole genome shotgun (WGS) entry which is preliminary data.</text>
</comment>
<dbReference type="GO" id="GO:0007052">
    <property type="term" value="P:mitotic spindle organization"/>
    <property type="evidence" value="ECO:0007669"/>
    <property type="project" value="TreeGrafter"/>
</dbReference>
<keyword evidence="6 9" id="KW-0067">ATP-binding</keyword>
<dbReference type="GO" id="GO:0005737">
    <property type="term" value="C:cytoplasm"/>
    <property type="evidence" value="ECO:0007669"/>
    <property type="project" value="TreeGrafter"/>
</dbReference>
<accession>A0A4E0S2Z2</accession>
<dbReference type="Gene3D" id="3.30.1120.30">
    <property type="entry name" value="POLO box domain"/>
    <property type="match status" value="2"/>
</dbReference>
<feature type="domain" description="POLO box" evidence="13">
    <location>
        <begin position="462"/>
        <end position="544"/>
    </location>
</feature>
<dbReference type="PROSITE" id="PS00107">
    <property type="entry name" value="PROTEIN_KINASE_ATP"/>
    <property type="match status" value="1"/>
</dbReference>
<dbReference type="InterPro" id="IPR033701">
    <property type="entry name" value="POLO_box_1"/>
</dbReference>
<dbReference type="Gene3D" id="1.10.510.10">
    <property type="entry name" value="Transferase(Phosphotransferase) domain 1"/>
    <property type="match status" value="1"/>
</dbReference>
<feature type="region of interest" description="Disordered" evidence="11">
    <location>
        <begin position="311"/>
        <end position="333"/>
    </location>
</feature>
<dbReference type="InterPro" id="IPR000959">
    <property type="entry name" value="POLO_box_dom"/>
</dbReference>
<dbReference type="PROSITE" id="PS00108">
    <property type="entry name" value="PROTEIN_KINASE_ST"/>
    <property type="match status" value="1"/>
</dbReference>
<dbReference type="InterPro" id="IPR036947">
    <property type="entry name" value="POLO_box_dom_sf"/>
</dbReference>
<keyword evidence="15" id="KW-1185">Reference proteome</keyword>
<comment type="similarity">
    <text evidence="10">Belongs to the protein kinase superfamily. Ser/Thr protein kinase family. CDC5/Polo subfamily.</text>
</comment>
<dbReference type="GO" id="GO:0005524">
    <property type="term" value="F:ATP binding"/>
    <property type="evidence" value="ECO:0007669"/>
    <property type="project" value="UniProtKB-UniRule"/>
</dbReference>
<dbReference type="GO" id="GO:0005634">
    <property type="term" value="C:nucleus"/>
    <property type="evidence" value="ECO:0007669"/>
    <property type="project" value="TreeGrafter"/>
</dbReference>
<dbReference type="CDD" id="cd14099">
    <property type="entry name" value="STKc_PLK"/>
    <property type="match status" value="1"/>
</dbReference>
<dbReference type="InterPro" id="IPR008271">
    <property type="entry name" value="Ser/Thr_kinase_AS"/>
</dbReference>
<evidence type="ECO:0000256" key="10">
    <source>
        <dbReference type="RuleBase" id="RU361162"/>
    </source>
</evidence>
<dbReference type="GO" id="GO:0000776">
    <property type="term" value="C:kinetochore"/>
    <property type="evidence" value="ECO:0007669"/>
    <property type="project" value="TreeGrafter"/>
</dbReference>
<dbReference type="PROSITE" id="PS50011">
    <property type="entry name" value="PROTEIN_KINASE_DOM"/>
    <property type="match status" value="1"/>
</dbReference>
<name>A0A4E0S2Z2_FASHE</name>
<dbReference type="InterPro" id="IPR017441">
    <property type="entry name" value="Protein_kinase_ATP_BS"/>
</dbReference>
<evidence type="ECO:0000259" key="12">
    <source>
        <dbReference type="PROSITE" id="PS50011"/>
    </source>
</evidence>
<evidence type="ECO:0000256" key="11">
    <source>
        <dbReference type="SAM" id="MobiDB-lite"/>
    </source>
</evidence>
<dbReference type="FunFam" id="3.30.200.20:FF:000284">
    <property type="entry name" value="Serine/threonine-protein kinase PLK"/>
    <property type="match status" value="1"/>
</dbReference>
<reference evidence="14" key="1">
    <citation type="submission" date="2019-03" db="EMBL/GenBank/DDBJ databases">
        <title>Improved annotation for the trematode Fasciola hepatica.</title>
        <authorList>
            <person name="Choi Y.-J."/>
            <person name="Martin J."/>
            <person name="Mitreva M."/>
        </authorList>
    </citation>
    <scope>NUCLEOTIDE SEQUENCE [LARGE SCALE GENOMIC DNA]</scope>
</reference>
<protein>
    <recommendedName>
        <fullName evidence="10">Serine/threonine-protein kinase PLK</fullName>
        <ecNumber evidence="10">2.7.11.21</ecNumber>
    </recommendedName>
    <alternativeName>
        <fullName evidence="10">Polo-like kinase</fullName>
    </alternativeName>
</protein>
<feature type="domain" description="POLO box" evidence="13">
    <location>
        <begin position="361"/>
        <end position="440"/>
    </location>
</feature>
<evidence type="ECO:0000256" key="7">
    <source>
        <dbReference type="ARBA" id="ARBA00047802"/>
    </source>
</evidence>
<dbReference type="PANTHER" id="PTHR24345">
    <property type="entry name" value="SERINE/THREONINE-PROTEIN KINASE PLK"/>
    <property type="match status" value="1"/>
</dbReference>
<proteinExistence type="inferred from homology"/>
<dbReference type="EMBL" id="JXXN02000678">
    <property type="protein sequence ID" value="THD26630.1"/>
    <property type="molecule type" value="Genomic_DNA"/>
</dbReference>
<dbReference type="FunFam" id="3.30.1120.30:FF:000003">
    <property type="entry name" value="Serine/threonine-protein kinase PLK"/>
    <property type="match status" value="1"/>
</dbReference>
<dbReference type="Pfam" id="PF00659">
    <property type="entry name" value="POLO_box"/>
    <property type="match status" value="2"/>
</dbReference>
<evidence type="ECO:0000313" key="15">
    <source>
        <dbReference type="Proteomes" id="UP000230066"/>
    </source>
</evidence>
<evidence type="ECO:0000256" key="8">
    <source>
        <dbReference type="ARBA" id="ARBA00048347"/>
    </source>
</evidence>
<comment type="catalytic activity">
    <reaction evidence="8">
        <text>L-seryl-[protein] + ATP = O-phospho-L-seryl-[protein] + ADP + H(+)</text>
        <dbReference type="Rhea" id="RHEA:17989"/>
        <dbReference type="Rhea" id="RHEA-COMP:9863"/>
        <dbReference type="Rhea" id="RHEA-COMP:11604"/>
        <dbReference type="ChEBI" id="CHEBI:15378"/>
        <dbReference type="ChEBI" id="CHEBI:29999"/>
        <dbReference type="ChEBI" id="CHEBI:30616"/>
        <dbReference type="ChEBI" id="CHEBI:83421"/>
        <dbReference type="ChEBI" id="CHEBI:456216"/>
        <dbReference type="EC" id="2.7.11.21"/>
    </reaction>
</comment>
<keyword evidence="5 10" id="KW-0418">Kinase</keyword>
<evidence type="ECO:0000256" key="4">
    <source>
        <dbReference type="ARBA" id="ARBA00022741"/>
    </source>
</evidence>
<dbReference type="PANTHER" id="PTHR24345:SF93">
    <property type="entry name" value="SERINE_THREONINE-PROTEIN KINASE PLK1"/>
    <property type="match status" value="1"/>
</dbReference>
<sequence length="594" mass="67108">MASKDAAKNKDPPEIIIDAKNKRKYTRGRFLGKGGFAKCYELVDQETNETFAGKVVPKAALTKASQKEKMQQEINIHRTLRHDNVVGFHGYFEDRDFIYIVLELCKRRSLLELHKRRRFISEPEARYFLRQIVHGCQYLHKNKIMHRDLKLANLFLSDELIIKIGDFGLASRIVHEGEKKKTLCGTPNYIAPEVLTKGGHSFEVDCWSLGCILYTLLVGKPPFETSELEKTYTKIRHNEYQIPTRVSTSASKLIRALLHADPSKRPSMFTILDDEFFKDYTPNCLPVTALTTCPRFDVTIQSGRRPLSDINPLEDLPITSGGGTVQKPSAAPVDAEPDDCWLLTLKEETLLKEAEVLESNTLLAMEESEHPASCPVYWLCDNSSGVVFNDVTRLLLAANLQNMQYIEANGKEHFYTKSDHPESLMKKITLLNYFKQYMQENLLKAGENAARREADDMARLPFLRQWFRTRSAIILHLSNGTLQINFFEDHAKIILCPLMRAVTYIDSNREFKTYQFKLLSKGGITQELVNRLNYAIVMIDTLLSPSQNSCPSKKSAPPDSKSAVAPVSSAVRQATAAGSAAAAKAIARLTKPEN</sequence>
<dbReference type="SUPFAM" id="SSF56112">
    <property type="entry name" value="Protein kinase-like (PK-like)"/>
    <property type="match status" value="1"/>
</dbReference>
<evidence type="ECO:0000256" key="5">
    <source>
        <dbReference type="ARBA" id="ARBA00022777"/>
    </source>
</evidence>